<reference evidence="1" key="1">
    <citation type="submission" date="2021-08" db="EMBL/GenBank/DDBJ databases">
        <title>Chromosome-Level Trichoderma cornu-damae using Hi-C Data.</title>
        <authorList>
            <person name="Kim C.S."/>
        </authorList>
    </citation>
    <scope>NUCLEOTIDE SEQUENCE</scope>
    <source>
        <strain evidence="1">KA19-0412C</strain>
    </source>
</reference>
<protein>
    <submittedName>
        <fullName evidence="1">Uncharacterized protein</fullName>
    </submittedName>
</protein>
<dbReference type="OrthoDB" id="27198at2759"/>
<keyword evidence="2" id="KW-1185">Reference proteome</keyword>
<comment type="caution">
    <text evidence="1">The sequence shown here is derived from an EMBL/GenBank/DDBJ whole genome shotgun (WGS) entry which is preliminary data.</text>
</comment>
<dbReference type="Proteomes" id="UP000827724">
    <property type="component" value="Unassembled WGS sequence"/>
</dbReference>
<gene>
    <name evidence="1" type="ORF">Trco_008469</name>
</gene>
<accession>A0A9P8TSU5</accession>
<evidence type="ECO:0000313" key="2">
    <source>
        <dbReference type="Proteomes" id="UP000827724"/>
    </source>
</evidence>
<dbReference type="AlphaFoldDB" id="A0A9P8TSU5"/>
<name>A0A9P8TSU5_9HYPO</name>
<dbReference type="EMBL" id="JAIWOZ010000007">
    <property type="protein sequence ID" value="KAH6603694.1"/>
    <property type="molecule type" value="Genomic_DNA"/>
</dbReference>
<organism evidence="1 2">
    <name type="scientific">Trichoderma cornu-damae</name>
    <dbReference type="NCBI Taxonomy" id="654480"/>
    <lineage>
        <taxon>Eukaryota</taxon>
        <taxon>Fungi</taxon>
        <taxon>Dikarya</taxon>
        <taxon>Ascomycota</taxon>
        <taxon>Pezizomycotina</taxon>
        <taxon>Sordariomycetes</taxon>
        <taxon>Hypocreomycetidae</taxon>
        <taxon>Hypocreales</taxon>
        <taxon>Hypocreaceae</taxon>
        <taxon>Trichoderma</taxon>
    </lineage>
</organism>
<proteinExistence type="predicted"/>
<sequence>MPSPSSAQQKVLLSQFVTLTGVSERQATRRFSYPSVRSLTRSGVQYLKSAGYKLNEAVDAPSDIPRIRLLTALLGQFR</sequence>
<evidence type="ECO:0000313" key="1">
    <source>
        <dbReference type="EMBL" id="KAH6603694.1"/>
    </source>
</evidence>